<protein>
    <submittedName>
        <fullName evidence="1">DUF3253 domain-containing protein</fullName>
    </submittedName>
</protein>
<name>A0A965ZJ90_9SPHI</name>
<comment type="caution">
    <text evidence="1">The sequence shown here is derived from an EMBL/GenBank/DDBJ whole genome shotgun (WGS) entry which is preliminary data.</text>
</comment>
<organism evidence="1 2">
    <name type="scientific">Mucilaginibacter agri</name>
    <dbReference type="NCBI Taxonomy" id="2695265"/>
    <lineage>
        <taxon>Bacteria</taxon>
        <taxon>Pseudomonadati</taxon>
        <taxon>Bacteroidota</taxon>
        <taxon>Sphingobacteriia</taxon>
        <taxon>Sphingobacteriales</taxon>
        <taxon>Sphingobacteriaceae</taxon>
        <taxon>Mucilaginibacter</taxon>
    </lineage>
</organism>
<dbReference type="InterPro" id="IPR021660">
    <property type="entry name" value="DUF3253"/>
</dbReference>
<dbReference type="Proteomes" id="UP000638732">
    <property type="component" value="Unassembled WGS sequence"/>
</dbReference>
<keyword evidence="2" id="KW-1185">Reference proteome</keyword>
<dbReference type="EMBL" id="WWEO01000043">
    <property type="protein sequence ID" value="NCD70696.1"/>
    <property type="molecule type" value="Genomic_DNA"/>
</dbReference>
<dbReference type="Gene3D" id="1.10.10.10">
    <property type="entry name" value="Winged helix-like DNA-binding domain superfamily/Winged helix DNA-binding domain"/>
    <property type="match status" value="1"/>
</dbReference>
<dbReference type="InterPro" id="IPR036390">
    <property type="entry name" value="WH_DNA-bd_sf"/>
</dbReference>
<evidence type="ECO:0000313" key="2">
    <source>
        <dbReference type="Proteomes" id="UP000638732"/>
    </source>
</evidence>
<evidence type="ECO:0000313" key="1">
    <source>
        <dbReference type="EMBL" id="NCD70696.1"/>
    </source>
</evidence>
<dbReference type="InterPro" id="IPR036388">
    <property type="entry name" value="WH-like_DNA-bd_sf"/>
</dbReference>
<dbReference type="RefSeq" id="WP_166586654.1">
    <property type="nucleotide sequence ID" value="NZ_WWEO01000043.1"/>
</dbReference>
<gene>
    <name evidence="1" type="ORF">GSY63_15110</name>
</gene>
<reference evidence="1" key="2">
    <citation type="submission" date="2020-10" db="EMBL/GenBank/DDBJ databases">
        <title>Mucilaginibacter sp. nov., isolated from soil.</title>
        <authorList>
            <person name="Jeon C.O."/>
        </authorList>
    </citation>
    <scope>NUCLEOTIDE SEQUENCE</scope>
    <source>
        <strain evidence="1">R11</strain>
    </source>
</reference>
<proteinExistence type="predicted"/>
<dbReference type="SUPFAM" id="SSF46785">
    <property type="entry name" value="Winged helix' DNA-binding domain"/>
    <property type="match status" value="1"/>
</dbReference>
<accession>A0A965ZJ90</accession>
<dbReference type="AlphaFoldDB" id="A0A965ZJ90"/>
<dbReference type="Pfam" id="PF11625">
    <property type="entry name" value="DUF3253"/>
    <property type="match status" value="1"/>
</dbReference>
<reference evidence="1" key="1">
    <citation type="submission" date="2020-01" db="EMBL/GenBank/DDBJ databases">
        <authorList>
            <person name="Seo Y.L."/>
        </authorList>
    </citation>
    <scope>NUCLEOTIDE SEQUENCE</scope>
    <source>
        <strain evidence="1">R11</strain>
    </source>
</reference>
<sequence length="80" mass="8910">MDKASISKTIISMATERGIDKSICPSDVARALFAPNWRKHMDDVREIAIDLQQQGKVTITQGNEPVDINNIHGPIRIKIV</sequence>